<evidence type="ECO:0000256" key="6">
    <source>
        <dbReference type="ARBA" id="ARBA00023242"/>
    </source>
</evidence>
<keyword evidence="4" id="KW-0963">Cytoplasm</keyword>
<dbReference type="GO" id="GO:0033962">
    <property type="term" value="P:P-body assembly"/>
    <property type="evidence" value="ECO:0007669"/>
    <property type="project" value="TreeGrafter"/>
</dbReference>
<evidence type="ECO:0000256" key="1">
    <source>
        <dbReference type="ARBA" id="ARBA00004123"/>
    </source>
</evidence>
<dbReference type="OrthoDB" id="74835at2759"/>
<dbReference type="EMBL" id="JAACJK010000059">
    <property type="protein sequence ID" value="KAF5336092.1"/>
    <property type="molecule type" value="Genomic_DNA"/>
</dbReference>
<gene>
    <name evidence="10" type="ORF">D9611_006216</name>
</gene>
<dbReference type="GO" id="GO:0005634">
    <property type="term" value="C:nucleus"/>
    <property type="evidence" value="ECO:0007669"/>
    <property type="project" value="UniProtKB-SubCell"/>
</dbReference>
<evidence type="ECO:0000256" key="5">
    <source>
        <dbReference type="ARBA" id="ARBA00022884"/>
    </source>
</evidence>
<dbReference type="PANTHER" id="PTHR21551">
    <property type="entry name" value="TOPOISOMERASE II-ASSOCIATED PROTEIN PAT1"/>
    <property type="match status" value="1"/>
</dbReference>
<evidence type="ECO:0000259" key="9">
    <source>
        <dbReference type="Pfam" id="PF09770"/>
    </source>
</evidence>
<feature type="compositionally biased region" description="Polar residues" evidence="8">
    <location>
        <begin position="121"/>
        <end position="134"/>
    </location>
</feature>
<keyword evidence="6" id="KW-0539">Nucleus</keyword>
<keyword evidence="5" id="KW-0694">RNA-binding</keyword>
<dbReference type="Pfam" id="PF09770">
    <property type="entry name" value="PAT1"/>
    <property type="match status" value="1"/>
</dbReference>
<evidence type="ECO:0000256" key="8">
    <source>
        <dbReference type="SAM" id="MobiDB-lite"/>
    </source>
</evidence>
<feature type="region of interest" description="Disordered" evidence="8">
    <location>
        <begin position="295"/>
        <end position="315"/>
    </location>
</feature>
<protein>
    <recommendedName>
        <fullName evidence="9">mRNA decay factor PAT1 domain-containing protein</fullName>
    </recommendedName>
</protein>
<comment type="subcellular location">
    <subcellularLocation>
        <location evidence="2">Cytoplasm</location>
        <location evidence="2">P-body</location>
    </subcellularLocation>
    <subcellularLocation>
        <location evidence="1">Nucleus</location>
    </subcellularLocation>
</comment>
<dbReference type="PANTHER" id="PTHR21551:SF0">
    <property type="entry name" value="PROTEIN ASSOCIATED WITH TOPO II RELATED-1, ISOFORM A"/>
    <property type="match status" value="1"/>
</dbReference>
<feature type="region of interest" description="Disordered" evidence="8">
    <location>
        <begin position="39"/>
        <end position="136"/>
    </location>
</feature>
<organism evidence="10 11">
    <name type="scientific">Ephemerocybe angulata</name>
    <dbReference type="NCBI Taxonomy" id="980116"/>
    <lineage>
        <taxon>Eukaryota</taxon>
        <taxon>Fungi</taxon>
        <taxon>Dikarya</taxon>
        <taxon>Basidiomycota</taxon>
        <taxon>Agaricomycotina</taxon>
        <taxon>Agaricomycetes</taxon>
        <taxon>Agaricomycetidae</taxon>
        <taxon>Agaricales</taxon>
        <taxon>Agaricineae</taxon>
        <taxon>Psathyrellaceae</taxon>
        <taxon>Ephemerocybe</taxon>
    </lineage>
</organism>
<feature type="compositionally biased region" description="Low complexity" evidence="8">
    <location>
        <begin position="93"/>
        <end position="119"/>
    </location>
</feature>
<keyword evidence="7" id="KW-0175">Coiled coil</keyword>
<sequence>MSFFGLPQNDLEEERRKYLEGGAKEGDDDLQVFTWGEDNYDGLGDALQEGNDELNDETFGGIGQVGKDFDFSQPALPDFDKPARNAQDPGKDQVAAARQQQPQSQQKLQSPSPHQPLSAGSAGTSTRNAGQSLESIWDDKSPFAVLGRVNGASSTRPHEQQQPLLLPHHPQRQVLGVPTPPPSQPVSKFSPFLAHESHLLHQQHALQGHGARPRTLQEIEEEMLMALQAKQREEEEQQLQMERLQVLRHQQELRHRQELQRQEEERRLLEMRQLQQKEIQERLYEQQQYQRLLQYQQQQQPQQQRTPPPRMLPVSQSPRFLEHQRQQAAILLQQERQQQLLLQERDRQQQLLQERRQRQIQELLEQQEMERRMAQASLEDKHHWQQNEIRGFASEHQHRSFNTPSPARHLQQQLHQGRISQGAIPHENISLNQQQSLQLQQRLLADMTQNEFSRDLHGRNGQPIPQDLSAEAMRKIVEAEHQEERRRRKAHKIAHMARYNDLMTQSDKDFITRIQVSQLVTQDPYADDFYAQVYGAILRSRMGLQAHDERVIKFGSGGGIGLGLAQKGPNRRPSAMQRMEQQVERIVNNARKREEEKGLHSIQSLQGALGKTSGRSYKAAPRQLLQVESASPTLSPAHAHINKASVYNEGAAKEAAKLGLEALGDAHQTAEIVRRDPLTHRETLVILEKLYDFVLQVEQLRRDQPHADEDPEDFQHWQAEYDQTVDRIWENVNVLTPLETSTPHPFISLLFPTKGKKLLPRLTRHLSSDKMLTLLTLLVACFDQLDVVTLAPILDSLVETPERAEVERQTQAFLGSVMQSILPVVSVAELRLVTGLLSLLLHRTNIVAVAQTRPGLALLTLFLSRVEVIKQTVASGAESAVPTPEESQAWQMMFDHLFQLLAPHLLLLFPSTRIAHTNITGQPPAAPSSIDIVDQPVWQFLAALALHAVTEQHQILVTALREKVLDNVLSVNKGWVLDEEERQTKLANVNLFLHALGLDSSQIAL</sequence>
<dbReference type="InterPro" id="IPR019167">
    <property type="entry name" value="PAT1_dom"/>
</dbReference>
<comment type="similarity">
    <text evidence="3">Belongs to the PAT1 family.</text>
</comment>
<dbReference type="GO" id="GO:0000932">
    <property type="term" value="C:P-body"/>
    <property type="evidence" value="ECO:0007669"/>
    <property type="project" value="UniProtKB-SubCell"/>
</dbReference>
<feature type="coiled-coil region" evidence="7">
    <location>
        <begin position="216"/>
        <end position="274"/>
    </location>
</feature>
<evidence type="ECO:0000256" key="4">
    <source>
        <dbReference type="ARBA" id="ARBA00022490"/>
    </source>
</evidence>
<dbReference type="AlphaFoldDB" id="A0A8H5C6F2"/>
<reference evidence="10 11" key="1">
    <citation type="journal article" date="2020" name="ISME J.">
        <title>Uncovering the hidden diversity of litter-decomposition mechanisms in mushroom-forming fungi.</title>
        <authorList>
            <person name="Floudas D."/>
            <person name="Bentzer J."/>
            <person name="Ahren D."/>
            <person name="Johansson T."/>
            <person name="Persson P."/>
            <person name="Tunlid A."/>
        </authorList>
    </citation>
    <scope>NUCLEOTIDE SEQUENCE [LARGE SCALE GENOMIC DNA]</scope>
    <source>
        <strain evidence="10 11">CBS 175.51</strain>
    </source>
</reference>
<feature type="domain" description="mRNA decay factor PAT1" evidence="9">
    <location>
        <begin position="299"/>
        <end position="999"/>
    </location>
</feature>
<dbReference type="GO" id="GO:0003723">
    <property type="term" value="F:RNA binding"/>
    <property type="evidence" value="ECO:0007669"/>
    <property type="project" value="UniProtKB-KW"/>
</dbReference>
<evidence type="ECO:0000256" key="7">
    <source>
        <dbReference type="SAM" id="Coils"/>
    </source>
</evidence>
<evidence type="ECO:0000256" key="3">
    <source>
        <dbReference type="ARBA" id="ARBA00009138"/>
    </source>
</evidence>
<dbReference type="InterPro" id="IPR039900">
    <property type="entry name" value="Pat1-like"/>
</dbReference>
<dbReference type="Proteomes" id="UP000541558">
    <property type="component" value="Unassembled WGS sequence"/>
</dbReference>
<comment type="caution">
    <text evidence="10">The sequence shown here is derived from an EMBL/GenBank/DDBJ whole genome shotgun (WGS) entry which is preliminary data.</text>
</comment>
<evidence type="ECO:0000313" key="11">
    <source>
        <dbReference type="Proteomes" id="UP000541558"/>
    </source>
</evidence>
<name>A0A8H5C6F2_9AGAR</name>
<keyword evidence="11" id="KW-1185">Reference proteome</keyword>
<feature type="compositionally biased region" description="Low complexity" evidence="8">
    <location>
        <begin position="295"/>
        <end position="305"/>
    </location>
</feature>
<accession>A0A8H5C6F2</accession>
<dbReference type="GO" id="GO:0000290">
    <property type="term" value="P:deadenylation-dependent decapping of nuclear-transcribed mRNA"/>
    <property type="evidence" value="ECO:0007669"/>
    <property type="project" value="InterPro"/>
</dbReference>
<proteinExistence type="inferred from homology"/>
<evidence type="ECO:0000256" key="2">
    <source>
        <dbReference type="ARBA" id="ARBA00004201"/>
    </source>
</evidence>
<evidence type="ECO:0000313" key="10">
    <source>
        <dbReference type="EMBL" id="KAF5336092.1"/>
    </source>
</evidence>